<dbReference type="SUPFAM" id="SSF109854">
    <property type="entry name" value="DinB/YfiT-like putative metalloenzymes"/>
    <property type="match status" value="1"/>
</dbReference>
<dbReference type="Gene3D" id="1.20.120.450">
    <property type="entry name" value="dinb family like domain"/>
    <property type="match status" value="1"/>
</dbReference>
<dbReference type="Pfam" id="PF09351">
    <property type="entry name" value="DUF1993"/>
    <property type="match status" value="1"/>
</dbReference>
<dbReference type="InterPro" id="IPR018531">
    <property type="entry name" value="DUF1993"/>
</dbReference>
<accession>A0A9D7IH26</accession>
<dbReference type="PANTHER" id="PTHR36922">
    <property type="entry name" value="BLL2446 PROTEIN"/>
    <property type="match status" value="1"/>
</dbReference>
<protein>
    <submittedName>
        <fullName evidence="1">DUF1993 domain-containing protein</fullName>
    </submittedName>
</protein>
<evidence type="ECO:0000313" key="1">
    <source>
        <dbReference type="EMBL" id="MBK7422674.1"/>
    </source>
</evidence>
<dbReference type="EMBL" id="JADJNC010000008">
    <property type="protein sequence ID" value="MBK7422674.1"/>
    <property type="molecule type" value="Genomic_DNA"/>
</dbReference>
<organism evidence="1 2">
    <name type="scientific">Candidatus Propionivibrio dominans</name>
    <dbReference type="NCBI Taxonomy" id="2954373"/>
    <lineage>
        <taxon>Bacteria</taxon>
        <taxon>Pseudomonadati</taxon>
        <taxon>Pseudomonadota</taxon>
        <taxon>Betaproteobacteria</taxon>
        <taxon>Rhodocyclales</taxon>
        <taxon>Rhodocyclaceae</taxon>
        <taxon>Propionivibrio</taxon>
    </lineage>
</organism>
<name>A0A9D7IH26_9RHOO</name>
<proteinExistence type="predicted"/>
<dbReference type="Proteomes" id="UP000886602">
    <property type="component" value="Unassembled WGS sequence"/>
</dbReference>
<dbReference type="AlphaFoldDB" id="A0A9D7IH26"/>
<sequence length="167" mass="18748">MSLTMYNSTVPALKRMLSSLASILGKSAEHAASKKIDPSVFINARLFPDMFPLSRQIQIATDLAKGCAARLGGVDIPRFEDDETSFDELKARIAKTIAFLDSFEEQQIDGSEERDVVLQLHETRLEFKGQDYLHNWVLPNFYFHAITAYNILRHNGVAIGKKDFLGA</sequence>
<reference evidence="1" key="1">
    <citation type="submission" date="2020-10" db="EMBL/GenBank/DDBJ databases">
        <title>Connecting structure to function with the recovery of over 1000 high-quality activated sludge metagenome-assembled genomes encoding full-length rRNA genes using long-read sequencing.</title>
        <authorList>
            <person name="Singleton C.M."/>
            <person name="Petriglieri F."/>
            <person name="Kristensen J.M."/>
            <person name="Kirkegaard R.H."/>
            <person name="Michaelsen T.Y."/>
            <person name="Andersen M.H."/>
            <person name="Karst S.M."/>
            <person name="Dueholm M.S."/>
            <person name="Nielsen P.H."/>
            <person name="Albertsen M."/>
        </authorList>
    </citation>
    <scope>NUCLEOTIDE SEQUENCE</scope>
    <source>
        <strain evidence="1">EsbW_18-Q3-R4-48_MAXAC.044</strain>
    </source>
</reference>
<evidence type="ECO:0000313" key="2">
    <source>
        <dbReference type="Proteomes" id="UP000886602"/>
    </source>
</evidence>
<dbReference type="InterPro" id="IPR034660">
    <property type="entry name" value="DinB/YfiT-like"/>
</dbReference>
<dbReference type="PANTHER" id="PTHR36922:SF1">
    <property type="entry name" value="DUF1993 DOMAIN-CONTAINING PROTEIN"/>
    <property type="match status" value="1"/>
</dbReference>
<comment type="caution">
    <text evidence="1">The sequence shown here is derived from an EMBL/GenBank/DDBJ whole genome shotgun (WGS) entry which is preliminary data.</text>
</comment>
<gene>
    <name evidence="1" type="ORF">IPJ48_06045</name>
</gene>